<evidence type="ECO:0000313" key="11">
    <source>
        <dbReference type="Proteomes" id="UP000315636"/>
    </source>
</evidence>
<evidence type="ECO:0000256" key="2">
    <source>
        <dbReference type="ARBA" id="ARBA00022448"/>
    </source>
</evidence>
<evidence type="ECO:0000259" key="9">
    <source>
        <dbReference type="PROSITE" id="PS50893"/>
    </source>
</evidence>
<dbReference type="GO" id="GO:0043190">
    <property type="term" value="C:ATP-binding cassette (ABC) transporter complex"/>
    <property type="evidence" value="ECO:0007669"/>
    <property type="project" value="TreeGrafter"/>
</dbReference>
<dbReference type="InterPro" id="IPR003593">
    <property type="entry name" value="AAA+_ATPase"/>
</dbReference>
<comment type="subcellular location">
    <subcellularLocation>
        <location evidence="1 8">Cell membrane</location>
        <topology evidence="1 8">Peripheral membrane protein</topology>
    </subcellularLocation>
</comment>
<dbReference type="Proteomes" id="UP000315636">
    <property type="component" value="Unassembled WGS sequence"/>
</dbReference>
<dbReference type="EMBL" id="FXTI01000008">
    <property type="protein sequence ID" value="SMO79501.1"/>
    <property type="molecule type" value="Genomic_DNA"/>
</dbReference>
<evidence type="ECO:0000256" key="5">
    <source>
        <dbReference type="ARBA" id="ARBA00022840"/>
    </source>
</evidence>
<dbReference type="OrthoDB" id="9784332at2"/>
<keyword evidence="5 8" id="KW-0067">ATP-binding</keyword>
<gene>
    <name evidence="10" type="ORF">SAMN06264849_10813</name>
</gene>
<dbReference type="Gene3D" id="3.40.50.300">
    <property type="entry name" value="P-loop containing nucleotide triphosphate hydrolases"/>
    <property type="match status" value="1"/>
</dbReference>
<dbReference type="InterPro" id="IPR027417">
    <property type="entry name" value="P-loop_NTPase"/>
</dbReference>
<dbReference type="GO" id="GO:0005524">
    <property type="term" value="F:ATP binding"/>
    <property type="evidence" value="ECO:0007669"/>
    <property type="project" value="UniProtKB-UniRule"/>
</dbReference>
<dbReference type="GO" id="GO:0015087">
    <property type="term" value="F:cobalt ion transmembrane transporter activity"/>
    <property type="evidence" value="ECO:0007669"/>
    <property type="project" value="UniProtKB-ARBA"/>
</dbReference>
<dbReference type="PROSITE" id="PS50893">
    <property type="entry name" value="ABC_TRANSPORTER_2"/>
    <property type="match status" value="1"/>
</dbReference>
<sequence>MEIDVQNVTHVYNAGTPFEHTALSNIELKIDSGTFAAMIGATGSGKSTLIQLISGLIVPTSGRIRVGDWEIGPETKDFSELRGRVGVVFQYPEHQLFEETVAKDIAFGPTNLGLSPSKVKERVRHAMEWVGLSEKLASRSPFHLSGGQMRRVAVAGVLAMEPDILVLDEPTAGLDPVGQRELLNRIRDLHQKRRITVILVSHSMEEAARYADQLFVLNRGKKVLEGSPASVFATGEQKLAQWGLEVPEAVQLATRLNERLNPPLANDVLTLEDLEKEIVARWKGDSC</sequence>
<dbReference type="Pfam" id="PF00005">
    <property type="entry name" value="ABC_tran"/>
    <property type="match status" value="1"/>
</dbReference>
<evidence type="ECO:0000256" key="7">
    <source>
        <dbReference type="ARBA" id="ARBA00023136"/>
    </source>
</evidence>
<comment type="similarity">
    <text evidence="8">Belongs to the ABC transporter superfamily. Energy-coupling factor EcfA family.</text>
</comment>
<proteinExistence type="inferred from homology"/>
<accession>A0A521E7V0</accession>
<comment type="function">
    <text evidence="8">ATP-binding (A) component of a common energy-coupling factor (ECF) ABC-transporter complex.</text>
</comment>
<dbReference type="PROSITE" id="PS00211">
    <property type="entry name" value="ABC_TRANSPORTER_1"/>
    <property type="match status" value="1"/>
</dbReference>
<dbReference type="SUPFAM" id="SSF52540">
    <property type="entry name" value="P-loop containing nucleoside triphosphate hydrolases"/>
    <property type="match status" value="1"/>
</dbReference>
<dbReference type="InterPro" id="IPR003439">
    <property type="entry name" value="ABC_transporter-like_ATP-bd"/>
</dbReference>
<keyword evidence="3 8" id="KW-1003">Cell membrane</keyword>
<dbReference type="EC" id="7.-.-.-" evidence="8"/>
<dbReference type="GO" id="GO:0042626">
    <property type="term" value="F:ATPase-coupled transmembrane transporter activity"/>
    <property type="evidence" value="ECO:0007669"/>
    <property type="project" value="TreeGrafter"/>
</dbReference>
<dbReference type="PANTHER" id="PTHR43553:SF27">
    <property type="entry name" value="ENERGY-COUPLING FACTOR TRANSPORTER ATP-BINDING PROTEIN ECFA2"/>
    <property type="match status" value="1"/>
</dbReference>
<comment type="subunit">
    <text evidence="8">Forms a stable energy-coupling factor (ECF) transporter complex composed of 2 membrane-embedded substrate-binding proteins (S component), 2 ATP-binding proteins (A component) and 2 transmembrane proteins (T component).</text>
</comment>
<name>A0A521E7V0_9BACL</name>
<dbReference type="InterPro" id="IPR017871">
    <property type="entry name" value="ABC_transporter-like_CS"/>
</dbReference>
<dbReference type="NCBIfam" id="TIGR04521">
    <property type="entry name" value="ECF_ATPase_2"/>
    <property type="match status" value="1"/>
</dbReference>
<dbReference type="InterPro" id="IPR015856">
    <property type="entry name" value="ABC_transpr_CbiO/EcfA_su"/>
</dbReference>
<dbReference type="GO" id="GO:0016887">
    <property type="term" value="F:ATP hydrolysis activity"/>
    <property type="evidence" value="ECO:0007669"/>
    <property type="project" value="InterPro"/>
</dbReference>
<keyword evidence="6" id="KW-1278">Translocase</keyword>
<dbReference type="SMART" id="SM00382">
    <property type="entry name" value="AAA"/>
    <property type="match status" value="1"/>
</dbReference>
<keyword evidence="11" id="KW-1185">Reference proteome</keyword>
<organism evidence="10 11">
    <name type="scientific">Melghirimyces algeriensis</name>
    <dbReference type="NCBI Taxonomy" id="910412"/>
    <lineage>
        <taxon>Bacteria</taxon>
        <taxon>Bacillati</taxon>
        <taxon>Bacillota</taxon>
        <taxon>Bacilli</taxon>
        <taxon>Bacillales</taxon>
        <taxon>Thermoactinomycetaceae</taxon>
        <taxon>Melghirimyces</taxon>
    </lineage>
</organism>
<evidence type="ECO:0000313" key="10">
    <source>
        <dbReference type="EMBL" id="SMO79501.1"/>
    </source>
</evidence>
<keyword evidence="7 8" id="KW-0472">Membrane</keyword>
<dbReference type="RefSeq" id="WP_142505985.1">
    <property type="nucleotide sequence ID" value="NZ_FXTI01000008.1"/>
</dbReference>
<evidence type="ECO:0000256" key="3">
    <source>
        <dbReference type="ARBA" id="ARBA00022475"/>
    </source>
</evidence>
<dbReference type="FunFam" id="3.40.50.300:FF:000224">
    <property type="entry name" value="Energy-coupling factor transporter ATP-binding protein EcfA"/>
    <property type="match status" value="1"/>
</dbReference>
<reference evidence="10 11" key="1">
    <citation type="submission" date="2017-05" db="EMBL/GenBank/DDBJ databases">
        <authorList>
            <person name="Varghese N."/>
            <person name="Submissions S."/>
        </authorList>
    </citation>
    <scope>NUCLEOTIDE SEQUENCE [LARGE SCALE GENOMIC DNA]</scope>
    <source>
        <strain evidence="10 11">DSM 45474</strain>
    </source>
</reference>
<dbReference type="CDD" id="cd03225">
    <property type="entry name" value="ABC_cobalt_CbiO_domain1"/>
    <property type="match status" value="1"/>
</dbReference>
<evidence type="ECO:0000256" key="6">
    <source>
        <dbReference type="ARBA" id="ARBA00022967"/>
    </source>
</evidence>
<dbReference type="AlphaFoldDB" id="A0A521E7V0"/>
<evidence type="ECO:0000256" key="1">
    <source>
        <dbReference type="ARBA" id="ARBA00004202"/>
    </source>
</evidence>
<dbReference type="InterPro" id="IPR050095">
    <property type="entry name" value="ECF_ABC_transporter_ATP-bd"/>
</dbReference>
<dbReference type="PANTHER" id="PTHR43553">
    <property type="entry name" value="HEAVY METAL TRANSPORTER"/>
    <property type="match status" value="1"/>
</dbReference>
<evidence type="ECO:0000256" key="4">
    <source>
        <dbReference type="ARBA" id="ARBA00022741"/>
    </source>
</evidence>
<keyword evidence="4 8" id="KW-0547">Nucleotide-binding</keyword>
<evidence type="ECO:0000256" key="8">
    <source>
        <dbReference type="RuleBase" id="RU365104"/>
    </source>
</evidence>
<dbReference type="InterPro" id="IPR030946">
    <property type="entry name" value="EcfA2"/>
</dbReference>
<feature type="domain" description="ABC transporter" evidence="9">
    <location>
        <begin position="3"/>
        <end position="244"/>
    </location>
</feature>
<keyword evidence="2 8" id="KW-0813">Transport</keyword>
<protein>
    <recommendedName>
        <fullName evidence="8">Energy-coupling factor transporter ATP-binding protein EcfA2</fullName>
        <ecNumber evidence="8">7.-.-.-</ecNumber>
    </recommendedName>
</protein>